<dbReference type="InterPro" id="IPR045397">
    <property type="entry name" value="TumE-like"/>
</dbReference>
<comment type="caution">
    <text evidence="1">The sequence shown here is derived from an EMBL/GenBank/DDBJ whole genome shotgun (WGS) entry which is preliminary data.</text>
</comment>
<dbReference type="AlphaFoldDB" id="A0A511FSR6"/>
<gene>
    <name evidence="1" type="ORF">ATR01nite_30540</name>
</gene>
<evidence type="ECO:0000313" key="2">
    <source>
        <dbReference type="Proteomes" id="UP000321800"/>
    </source>
</evidence>
<protein>
    <submittedName>
        <fullName evidence="1">Uncharacterized protein</fullName>
    </submittedName>
</protein>
<accession>A0A511FSR6</accession>
<dbReference type="Proteomes" id="UP000321800">
    <property type="component" value="Unassembled WGS sequence"/>
</dbReference>
<reference evidence="1 2" key="1">
    <citation type="submission" date="2019-07" db="EMBL/GenBank/DDBJ databases">
        <title>Whole genome shotgun sequence of Acetobacter tropicalis NBRC 16470.</title>
        <authorList>
            <person name="Hosoyama A."/>
            <person name="Uohara A."/>
            <person name="Ohji S."/>
            <person name="Ichikawa N."/>
        </authorList>
    </citation>
    <scope>NUCLEOTIDE SEQUENCE [LARGE SCALE GENOMIC DNA]</scope>
    <source>
        <strain evidence="1 2">NBRC 16470</strain>
    </source>
</reference>
<organism evidence="1 2">
    <name type="scientific">Acetobacter tropicalis</name>
    <dbReference type="NCBI Taxonomy" id="104102"/>
    <lineage>
        <taxon>Bacteria</taxon>
        <taxon>Pseudomonadati</taxon>
        <taxon>Pseudomonadota</taxon>
        <taxon>Alphaproteobacteria</taxon>
        <taxon>Acetobacterales</taxon>
        <taxon>Acetobacteraceae</taxon>
        <taxon>Acetobacter</taxon>
    </lineage>
</organism>
<sequence>MLLWTTTTIWITIYAMTKARSIMKEKITLSERVFIELVVWEVPSPLRGSLHHYKYRLALISDGKCVLRYDNESGKGDHKHIGAVEVSYTFQDLQTLKDDFLEDVREWLK</sequence>
<evidence type="ECO:0000313" key="1">
    <source>
        <dbReference type="EMBL" id="GEL51979.1"/>
    </source>
</evidence>
<proteinExistence type="predicted"/>
<name>A0A511FSR6_9PROT</name>
<dbReference type="EMBL" id="BJVR01000152">
    <property type="protein sequence ID" value="GEL51979.1"/>
    <property type="molecule type" value="Genomic_DNA"/>
</dbReference>
<dbReference type="Pfam" id="PF20126">
    <property type="entry name" value="TumE"/>
    <property type="match status" value="1"/>
</dbReference>